<evidence type="ECO:0000256" key="9">
    <source>
        <dbReference type="ARBA" id="ARBA00022801"/>
    </source>
</evidence>
<feature type="compositionally biased region" description="Basic and acidic residues" evidence="16">
    <location>
        <begin position="599"/>
        <end position="608"/>
    </location>
</feature>
<evidence type="ECO:0000313" key="22">
    <source>
        <dbReference type="Proteomes" id="UP000313359"/>
    </source>
</evidence>
<evidence type="ECO:0000256" key="17">
    <source>
        <dbReference type="SAM" id="Phobius"/>
    </source>
</evidence>
<feature type="transmembrane region" description="Helical" evidence="17">
    <location>
        <begin position="491"/>
        <end position="509"/>
    </location>
</feature>
<gene>
    <name evidence="21" type="ORF">L227DRAFT_506850</name>
</gene>
<dbReference type="InterPro" id="IPR007484">
    <property type="entry name" value="Peptidase_M28"/>
</dbReference>
<evidence type="ECO:0000259" key="19">
    <source>
        <dbReference type="Pfam" id="PF22250"/>
    </source>
</evidence>
<evidence type="ECO:0000256" key="8">
    <source>
        <dbReference type="ARBA" id="ARBA00022723"/>
    </source>
</evidence>
<keyword evidence="10 15" id="KW-0862">Zinc</keyword>
<feature type="domain" description="Vacuolar membrane protease C-terminal" evidence="19">
    <location>
        <begin position="752"/>
        <end position="993"/>
    </location>
</feature>
<proteinExistence type="inferred from homology"/>
<protein>
    <recommendedName>
        <fullName evidence="15">Peptide hydrolase</fullName>
        <ecNumber evidence="15">3.4.-.-</ecNumber>
    </recommendedName>
</protein>
<feature type="transmembrane region" description="Helical" evidence="17">
    <location>
        <begin position="362"/>
        <end position="386"/>
    </location>
</feature>
<dbReference type="Gene3D" id="3.40.630.10">
    <property type="entry name" value="Zn peptidases"/>
    <property type="match status" value="1"/>
</dbReference>
<dbReference type="OrthoDB" id="76293at2759"/>
<dbReference type="InterPro" id="IPR053975">
    <property type="entry name" value="PFF1_C"/>
</dbReference>
<feature type="domain" description="Vacuolar membrane protease transmembrane" evidence="20">
    <location>
        <begin position="421"/>
        <end position="719"/>
    </location>
</feature>
<comment type="cofactor">
    <cofactor evidence="1">
        <name>Zn(2+)</name>
        <dbReference type="ChEBI" id="CHEBI:29105"/>
    </cofactor>
</comment>
<comment type="function">
    <text evidence="2">May be involved in vacuolar sorting and osmoregulation.</text>
</comment>
<comment type="similarity">
    <text evidence="4 15">Belongs to the peptidase M28 family.</text>
</comment>
<feature type="transmembrane region" description="Helical" evidence="17">
    <location>
        <begin position="422"/>
        <end position="441"/>
    </location>
</feature>
<sequence length="999" mass="109621">MPVSAKLASPFKFTPIPVAILTIIIYAAVFISTLSFDELADVPKNLRGLNLDRGYEALSKITSGPHPYISHANDNVRSYILSRLQRLADRHNYVHLSDDLTSSVTYIAARDHAVYFEGTNVLLKVDGTDSPLASPESGPDGVLFSCHYDSVSSAPGATDDGMGVVTLLEMAEYFAHPDRRPRRTAIFFFNNGEEDQLNGAHAYFQHPWSNLTSTFINLEGAASGGRPLVFRSTSLGAARSLLNSAVKHPHGSVLTSEAFSAGMIRSSTDYEIYARGVEGEVAGIQGFDLAFYKNRAYYHTPRDSIPGMGHDEGRKALWAMMELVRGAGLSLLNDDQPGTDSRGSVYFDILGRAMVLFPMDSIYAFNIVFLVIGPLSAIGLIAWVMLASKKHATPESVSVTSDHSKMAKLRLAIKALAGWERFWIALIIAVLVHVGLIAGFVHLNPYVIHSHAYAVLTVFLAVSFFALVLPLQGLHYMLPPTFVSQKLAVTLSLYSFAWLLLLVSTVAIATRHLSSLYWTTVLYLGAWLAVVIELVRAGRRGDPGNELGSRSDLFSTREEREARAEGAIAGRRLVRGVRYEAPEHADDDTEGQNGSRSPAHAEAEHTGEGEVVETDPTEITPLMHQHRRVSQGGNEYLTLDRPGDVTIVGKSADEYGWWIGQMLLLVPATALLLFQLEVLLLNALMHTLVDGSNPVMVYELLAIFSVLIFIPLTPFAHKLPQWLNALVAVVFVVLLAATWAAYPFTQQWPFRVYFQQSVELAPASGLAVNPSLASRAQSLEVVRADTTLTGLKGYVDKYITPDIPSSWTSDVSCNKTGLRPDLMTCKWATDLLPAPNGNSSFPPSQWLDVKTSRLNASRALVSVRGENTRGCRLYFDRAINFIFVHDHHRAHTGDAPTPLAKMHLQGGYEMPPGGVKEARLWSRTWGKEFVVEVGWDEASGEETLGGRAACEYAEYASALGPPGSGRIPAFEEVKQFLPLWALPTKVADGLVEVWTRFEV</sequence>
<dbReference type="GO" id="GO:0005774">
    <property type="term" value="C:vacuolar membrane"/>
    <property type="evidence" value="ECO:0007669"/>
    <property type="project" value="UniProtKB-SubCell"/>
</dbReference>
<feature type="transmembrane region" description="Helical" evidence="17">
    <location>
        <begin position="655"/>
        <end position="674"/>
    </location>
</feature>
<feature type="domain" description="Peptidase M28" evidence="18">
    <location>
        <begin position="137"/>
        <end position="306"/>
    </location>
</feature>
<comment type="subcellular location">
    <subcellularLocation>
        <location evidence="3">Vacuole membrane</location>
        <topology evidence="3">Multi-pass membrane protein</topology>
    </subcellularLocation>
</comment>
<evidence type="ECO:0000256" key="6">
    <source>
        <dbReference type="ARBA" id="ARBA00022670"/>
    </source>
</evidence>
<dbReference type="PANTHER" id="PTHR12147">
    <property type="entry name" value="METALLOPEPTIDASE M28 FAMILY MEMBER"/>
    <property type="match status" value="1"/>
</dbReference>
<keyword evidence="13 17" id="KW-0472">Membrane</keyword>
<evidence type="ECO:0000259" key="18">
    <source>
        <dbReference type="Pfam" id="PF04389"/>
    </source>
</evidence>
<keyword evidence="11 17" id="KW-1133">Transmembrane helix</keyword>
<feature type="transmembrane region" description="Helical" evidence="17">
    <location>
        <begin position="695"/>
        <end position="716"/>
    </location>
</feature>
<dbReference type="Pfam" id="PF04389">
    <property type="entry name" value="Peptidase_M28"/>
    <property type="match status" value="1"/>
</dbReference>
<dbReference type="InterPro" id="IPR053976">
    <property type="entry name" value="PFF1_TM"/>
</dbReference>
<feature type="transmembrane region" description="Helical" evidence="17">
    <location>
        <begin position="453"/>
        <end position="471"/>
    </location>
</feature>
<feature type="region of interest" description="Disordered" evidence="16">
    <location>
        <begin position="582"/>
        <end position="613"/>
    </location>
</feature>
<evidence type="ECO:0000256" key="14">
    <source>
        <dbReference type="ARBA" id="ARBA00023180"/>
    </source>
</evidence>
<evidence type="ECO:0000256" key="11">
    <source>
        <dbReference type="ARBA" id="ARBA00022989"/>
    </source>
</evidence>
<evidence type="ECO:0000256" key="16">
    <source>
        <dbReference type="SAM" id="MobiDB-lite"/>
    </source>
</evidence>
<evidence type="ECO:0000256" key="3">
    <source>
        <dbReference type="ARBA" id="ARBA00004128"/>
    </source>
</evidence>
<evidence type="ECO:0000256" key="2">
    <source>
        <dbReference type="ARBA" id="ARBA00003273"/>
    </source>
</evidence>
<evidence type="ECO:0000256" key="7">
    <source>
        <dbReference type="ARBA" id="ARBA00022692"/>
    </source>
</evidence>
<evidence type="ECO:0000259" key="20">
    <source>
        <dbReference type="Pfam" id="PF22251"/>
    </source>
</evidence>
<dbReference type="InterPro" id="IPR045175">
    <property type="entry name" value="M28_fam"/>
</dbReference>
<dbReference type="Pfam" id="PF22251">
    <property type="entry name" value="PFF1_TM"/>
    <property type="match status" value="1"/>
</dbReference>
<dbReference type="Proteomes" id="UP000313359">
    <property type="component" value="Unassembled WGS sequence"/>
</dbReference>
<evidence type="ECO:0000256" key="4">
    <source>
        <dbReference type="ARBA" id="ARBA00010918"/>
    </source>
</evidence>
<keyword evidence="14" id="KW-0325">Glycoprotein</keyword>
<keyword evidence="7 17" id="KW-0812">Transmembrane</keyword>
<keyword evidence="6 15" id="KW-0645">Protease</keyword>
<evidence type="ECO:0000256" key="5">
    <source>
        <dbReference type="ARBA" id="ARBA00022554"/>
    </source>
</evidence>
<dbReference type="PANTHER" id="PTHR12147:SF58">
    <property type="entry name" value="VACUOLAR MEMBRANE PROTEASE"/>
    <property type="match status" value="1"/>
</dbReference>
<evidence type="ECO:0000256" key="1">
    <source>
        <dbReference type="ARBA" id="ARBA00001947"/>
    </source>
</evidence>
<organism evidence="21 22">
    <name type="scientific">Lentinus tigrinus ALCF2SS1-6</name>
    <dbReference type="NCBI Taxonomy" id="1328759"/>
    <lineage>
        <taxon>Eukaryota</taxon>
        <taxon>Fungi</taxon>
        <taxon>Dikarya</taxon>
        <taxon>Basidiomycota</taxon>
        <taxon>Agaricomycotina</taxon>
        <taxon>Agaricomycetes</taxon>
        <taxon>Polyporales</taxon>
        <taxon>Polyporaceae</taxon>
        <taxon>Lentinus</taxon>
    </lineage>
</organism>
<dbReference type="STRING" id="1328759.A0A5C2S3N1"/>
<feature type="transmembrane region" description="Helical" evidence="17">
    <location>
        <begin position="16"/>
        <end position="36"/>
    </location>
</feature>
<keyword evidence="22" id="KW-1185">Reference proteome</keyword>
<dbReference type="GO" id="GO:0008235">
    <property type="term" value="F:metalloexopeptidase activity"/>
    <property type="evidence" value="ECO:0007669"/>
    <property type="project" value="InterPro"/>
</dbReference>
<evidence type="ECO:0000256" key="10">
    <source>
        <dbReference type="ARBA" id="ARBA00022833"/>
    </source>
</evidence>
<dbReference type="InterPro" id="IPR048024">
    <property type="entry name" value="Fxna-like_M28_dom"/>
</dbReference>
<keyword evidence="9 15" id="KW-0378">Hydrolase</keyword>
<name>A0A5C2S3N1_9APHY</name>
<dbReference type="SUPFAM" id="SSF53187">
    <property type="entry name" value="Zn-dependent exopeptidases"/>
    <property type="match status" value="1"/>
</dbReference>
<dbReference type="EMBL" id="ML122281">
    <property type="protein sequence ID" value="RPD57459.1"/>
    <property type="molecule type" value="Genomic_DNA"/>
</dbReference>
<keyword evidence="8 15" id="KW-0479">Metal-binding</keyword>
<evidence type="ECO:0000256" key="13">
    <source>
        <dbReference type="ARBA" id="ARBA00023136"/>
    </source>
</evidence>
<reference evidence="21" key="1">
    <citation type="journal article" date="2018" name="Genome Biol. Evol.">
        <title>Genomics and development of Lentinus tigrinus, a white-rot wood-decaying mushroom with dimorphic fruiting bodies.</title>
        <authorList>
            <person name="Wu B."/>
            <person name="Xu Z."/>
            <person name="Knudson A."/>
            <person name="Carlson A."/>
            <person name="Chen N."/>
            <person name="Kovaka S."/>
            <person name="LaButti K."/>
            <person name="Lipzen A."/>
            <person name="Pennachio C."/>
            <person name="Riley R."/>
            <person name="Schakwitz W."/>
            <person name="Umezawa K."/>
            <person name="Ohm R.A."/>
            <person name="Grigoriev I.V."/>
            <person name="Nagy L.G."/>
            <person name="Gibbons J."/>
            <person name="Hibbett D."/>
        </authorList>
    </citation>
    <scope>NUCLEOTIDE SEQUENCE [LARGE SCALE GENOMIC DNA]</scope>
    <source>
        <strain evidence="21">ALCF2SS1-6</strain>
    </source>
</reference>
<accession>A0A5C2S3N1</accession>
<keyword evidence="5" id="KW-0926">Vacuole</keyword>
<evidence type="ECO:0000256" key="12">
    <source>
        <dbReference type="ARBA" id="ARBA00023049"/>
    </source>
</evidence>
<dbReference type="CDD" id="cd03875">
    <property type="entry name" value="M28_Fxna_like"/>
    <property type="match status" value="1"/>
</dbReference>
<dbReference type="EC" id="3.4.-.-" evidence="15"/>
<feature type="transmembrane region" description="Helical" evidence="17">
    <location>
        <begin position="722"/>
        <end position="742"/>
    </location>
</feature>
<feature type="transmembrane region" description="Helical" evidence="17">
    <location>
        <begin position="516"/>
        <end position="535"/>
    </location>
</feature>
<evidence type="ECO:0000256" key="15">
    <source>
        <dbReference type="RuleBase" id="RU361240"/>
    </source>
</evidence>
<keyword evidence="12" id="KW-0482">Metalloprotease</keyword>
<evidence type="ECO:0000313" key="21">
    <source>
        <dbReference type="EMBL" id="RPD57459.1"/>
    </source>
</evidence>
<dbReference type="AlphaFoldDB" id="A0A5C2S3N1"/>
<dbReference type="GO" id="GO:0046872">
    <property type="term" value="F:metal ion binding"/>
    <property type="evidence" value="ECO:0007669"/>
    <property type="project" value="UniProtKB-KW"/>
</dbReference>
<dbReference type="GO" id="GO:0006508">
    <property type="term" value="P:proteolysis"/>
    <property type="evidence" value="ECO:0007669"/>
    <property type="project" value="UniProtKB-KW"/>
</dbReference>
<dbReference type="Pfam" id="PF22250">
    <property type="entry name" value="PFF1_C"/>
    <property type="match status" value="1"/>
</dbReference>